<feature type="compositionally biased region" description="Polar residues" evidence="1">
    <location>
        <begin position="54"/>
        <end position="65"/>
    </location>
</feature>
<feature type="compositionally biased region" description="Basic and acidic residues" evidence="1">
    <location>
        <begin position="66"/>
        <end position="78"/>
    </location>
</feature>
<sequence>MSSCLVNVLIASLALCSFVSAVSRPIPLSVCPCGNENCPLATEDDIVLTELSSESCTGDSTGSHTDASKEHNPTEKPTDGSTETNSNGCSDVVEIKVPDLVASPAQTPLPAVPPQGCGSSYGGTEGLGESGGCSGRVGCHFGSGYACSGFGGSDRYSGYGGYLGSSGYGGCGGYGGYGRYNEYGVPGRGSGRYGGLGGGFGRGFGESDIFSGLSGQNWGRKGNCFPTYSTGSSRWPSYGVYGNTWSDCRNTWHTYSGSPFGTNSMFGPPEPCRPEGPADDCFICGATKNMNSLMDRCDPSKTLLRFPYNDHTHVKF</sequence>
<gene>
    <name evidence="3" type="ORF">RUM44_006794</name>
</gene>
<evidence type="ECO:0000256" key="2">
    <source>
        <dbReference type="SAM" id="SignalP"/>
    </source>
</evidence>
<feature type="region of interest" description="Disordered" evidence="1">
    <location>
        <begin position="54"/>
        <end position="88"/>
    </location>
</feature>
<comment type="caution">
    <text evidence="3">The sequence shown here is derived from an EMBL/GenBank/DDBJ whole genome shotgun (WGS) entry which is preliminary data.</text>
</comment>
<feature type="compositionally biased region" description="Polar residues" evidence="1">
    <location>
        <begin position="79"/>
        <end position="88"/>
    </location>
</feature>
<dbReference type="Proteomes" id="UP001359485">
    <property type="component" value="Unassembled WGS sequence"/>
</dbReference>
<keyword evidence="4" id="KW-1185">Reference proteome</keyword>
<keyword evidence="2" id="KW-0732">Signal</keyword>
<organism evidence="3 4">
    <name type="scientific">Polyplax serrata</name>
    <name type="common">Common mouse louse</name>
    <dbReference type="NCBI Taxonomy" id="468196"/>
    <lineage>
        <taxon>Eukaryota</taxon>
        <taxon>Metazoa</taxon>
        <taxon>Ecdysozoa</taxon>
        <taxon>Arthropoda</taxon>
        <taxon>Hexapoda</taxon>
        <taxon>Insecta</taxon>
        <taxon>Pterygota</taxon>
        <taxon>Neoptera</taxon>
        <taxon>Paraneoptera</taxon>
        <taxon>Psocodea</taxon>
        <taxon>Troctomorpha</taxon>
        <taxon>Phthiraptera</taxon>
        <taxon>Anoplura</taxon>
        <taxon>Polyplacidae</taxon>
        <taxon>Polyplax</taxon>
    </lineage>
</organism>
<proteinExistence type="predicted"/>
<accession>A0ABR1AJ53</accession>
<evidence type="ECO:0000313" key="4">
    <source>
        <dbReference type="Proteomes" id="UP001359485"/>
    </source>
</evidence>
<feature type="chain" id="PRO_5046578005" evidence="2">
    <location>
        <begin position="22"/>
        <end position="316"/>
    </location>
</feature>
<name>A0ABR1AJ53_POLSC</name>
<feature type="signal peptide" evidence="2">
    <location>
        <begin position="1"/>
        <end position="21"/>
    </location>
</feature>
<reference evidence="3 4" key="1">
    <citation type="submission" date="2023-09" db="EMBL/GenBank/DDBJ databases">
        <title>Genomes of two closely related lineages of the louse Polyplax serrata with different host specificities.</title>
        <authorList>
            <person name="Martinu J."/>
            <person name="Tarabai H."/>
            <person name="Stefka J."/>
            <person name="Hypsa V."/>
        </authorList>
    </citation>
    <scope>NUCLEOTIDE SEQUENCE [LARGE SCALE GENOMIC DNA]</scope>
    <source>
        <strain evidence="3">98ZLc_SE</strain>
    </source>
</reference>
<evidence type="ECO:0000256" key="1">
    <source>
        <dbReference type="SAM" id="MobiDB-lite"/>
    </source>
</evidence>
<dbReference type="EMBL" id="JAWJWF010000048">
    <property type="protein sequence ID" value="KAK6620393.1"/>
    <property type="molecule type" value="Genomic_DNA"/>
</dbReference>
<protein>
    <submittedName>
        <fullName evidence="3">Uncharacterized protein</fullName>
    </submittedName>
</protein>
<evidence type="ECO:0000313" key="3">
    <source>
        <dbReference type="EMBL" id="KAK6620393.1"/>
    </source>
</evidence>